<evidence type="ECO:0000313" key="2">
    <source>
        <dbReference type="Proteomes" id="UP001437256"/>
    </source>
</evidence>
<evidence type="ECO:0000313" key="1">
    <source>
        <dbReference type="EMBL" id="KAL0058856.1"/>
    </source>
</evidence>
<name>A0ABR2ZBC1_9AGAR</name>
<keyword evidence="2" id="KW-1185">Reference proteome</keyword>
<dbReference type="Proteomes" id="UP001437256">
    <property type="component" value="Unassembled WGS sequence"/>
</dbReference>
<proteinExistence type="predicted"/>
<gene>
    <name evidence="1" type="ORF">AAF712_014437</name>
</gene>
<comment type="caution">
    <text evidence="1">The sequence shown here is derived from an EMBL/GenBank/DDBJ whole genome shotgun (WGS) entry which is preliminary data.</text>
</comment>
<organism evidence="1 2">
    <name type="scientific">Marasmius tenuissimus</name>
    <dbReference type="NCBI Taxonomy" id="585030"/>
    <lineage>
        <taxon>Eukaryota</taxon>
        <taxon>Fungi</taxon>
        <taxon>Dikarya</taxon>
        <taxon>Basidiomycota</taxon>
        <taxon>Agaricomycotina</taxon>
        <taxon>Agaricomycetes</taxon>
        <taxon>Agaricomycetidae</taxon>
        <taxon>Agaricales</taxon>
        <taxon>Marasmiineae</taxon>
        <taxon>Marasmiaceae</taxon>
        <taxon>Marasmius</taxon>
    </lineage>
</organism>
<protein>
    <submittedName>
        <fullName evidence="1">Uncharacterized protein</fullName>
    </submittedName>
</protein>
<accession>A0ABR2ZBC1</accession>
<sequence>MRHPGYVSVLDLDYLYRAFQHFGSLKKALNKLRSVGDPHFSTTHSAPQSPELHIIFKIFAALLWADLQEPRSSADTPTLGSVLRERTSSFFKWIEFLLGTYVFDQSFPLTSEDLEALDHTLSFSPYLLSYYPDKVELGEKVRSYASMHGLLVQGFCKAVERNHPSWTVWANGLNDIAFPDGNHEVATPVREMTVGPYRNNSALGVIFVRHINLLARRIPKMELWEMYSFKTLLDCLEPGACFPGPDTVFRPGTVREYSIPALVRIISKFRRRKPSRSQDPTMKGDEVVVTRGVANIALTHLKWLLDFNVDGPYWVSKTIDSGIIPAITKAPMSFFHPEAHIMAMGEPEGYFAGFVVPIFSRISTYLLYPSVLHSFRPILQKFASQQDLEEEMKAKSDELWDLWCMTKRKAAFFQDLVRKLDWKMTHREKCRQLTAEHLDGLYNPSEYEYRFLQVYLDKFVEVNLDYILSSLDSHRRKLATKPDWTLSQKQRQIKGRLSNPLVAVAFMKPGLATAEECARLYDGDEAEPDFFQWQSNASPDVHVIAMFPGNRVKRTTGIRLLGNGASEAKA</sequence>
<reference evidence="1 2" key="1">
    <citation type="submission" date="2024-05" db="EMBL/GenBank/DDBJ databases">
        <title>A draft genome resource for the thread blight pathogen Marasmius tenuissimus strain MS-2.</title>
        <authorList>
            <person name="Yulfo-Soto G.E."/>
            <person name="Baruah I.K."/>
            <person name="Amoako-Attah I."/>
            <person name="Bukari Y."/>
            <person name="Meinhardt L.W."/>
            <person name="Bailey B.A."/>
            <person name="Cohen S.P."/>
        </authorList>
    </citation>
    <scope>NUCLEOTIDE SEQUENCE [LARGE SCALE GENOMIC DNA]</scope>
    <source>
        <strain evidence="1 2">MS-2</strain>
    </source>
</reference>
<dbReference type="EMBL" id="JBBXMP010000269">
    <property type="protein sequence ID" value="KAL0058856.1"/>
    <property type="molecule type" value="Genomic_DNA"/>
</dbReference>